<evidence type="ECO:0000256" key="2">
    <source>
        <dbReference type="ARBA" id="ARBA00023315"/>
    </source>
</evidence>
<evidence type="ECO:0000259" key="4">
    <source>
        <dbReference type="PROSITE" id="PS51733"/>
    </source>
</evidence>
<dbReference type="EC" id="2.3.1.204" evidence="3"/>
<dbReference type="AlphaFoldDB" id="A0A8J8GGC4"/>
<dbReference type="HAMAP" id="MF_02119">
    <property type="entry name" value="LipL"/>
    <property type="match status" value="1"/>
</dbReference>
<dbReference type="RefSeq" id="WP_173732179.1">
    <property type="nucleotide sequence ID" value="NZ_JABTTE010000025.1"/>
</dbReference>
<comment type="miscellaneous">
    <text evidence="3">The reaction proceeds via a thioester-linked acyl-enzyme intermediate.</text>
</comment>
<comment type="catalytic activity">
    <reaction evidence="3">
        <text>N(6)-octanoyl-L-lysyl-[glycine-cleavage complex H protein] + L-lysyl-[lipoyl-carrier protein] = N(6)-octanoyl-L-lysyl-[lipoyl-carrier protein] + L-lysyl-[glycine-cleavage complex H protein]</text>
        <dbReference type="Rhea" id="RHEA:20213"/>
        <dbReference type="Rhea" id="RHEA-COMP:10500"/>
        <dbReference type="Rhea" id="RHEA-COMP:10501"/>
        <dbReference type="Rhea" id="RHEA-COMP:10503"/>
        <dbReference type="Rhea" id="RHEA-COMP:10504"/>
        <dbReference type="ChEBI" id="CHEBI:29969"/>
        <dbReference type="ChEBI" id="CHEBI:78809"/>
        <dbReference type="EC" id="2.3.1.204"/>
    </reaction>
</comment>
<protein>
    <recommendedName>
        <fullName evidence="3">Octanoyl-[GcvH]:protein N-octanoyltransferase</fullName>
        <ecNumber evidence="3">2.3.1.204</ecNumber>
    </recommendedName>
    <alternativeName>
        <fullName evidence="3">Octanoyl-[GcvH]:E2 amidotransferase</fullName>
    </alternativeName>
</protein>
<proteinExistence type="inferred from homology"/>
<comment type="pathway">
    <text evidence="3">Protein modification; protein lipoylation via endogenous pathway; protein N(6)-(lipoyl)lysine from octanoyl-[acyl-carrier-protein].</text>
</comment>
<comment type="caution">
    <text evidence="5">The sequence shown here is derived from an EMBL/GenBank/DDBJ whole genome shotgun (WGS) entry which is preliminary data.</text>
</comment>
<dbReference type="InterPro" id="IPR045864">
    <property type="entry name" value="aa-tRNA-synth_II/BPL/LPL"/>
</dbReference>
<feature type="domain" description="BPL/LPL catalytic" evidence="4">
    <location>
        <begin position="45"/>
        <end position="231"/>
    </location>
</feature>
<name>A0A8J8GGC4_9BACI</name>
<keyword evidence="2 3" id="KW-0012">Acyltransferase</keyword>
<keyword evidence="6" id="KW-1185">Reference proteome</keyword>
<dbReference type="GO" id="GO:0033819">
    <property type="term" value="F:lipoyl(octanoyl) transferase activity"/>
    <property type="evidence" value="ECO:0007669"/>
    <property type="project" value="InterPro"/>
</dbReference>
<keyword evidence="1 3" id="KW-0808">Transferase</keyword>
<dbReference type="GO" id="GO:0009249">
    <property type="term" value="P:protein lipoylation"/>
    <property type="evidence" value="ECO:0007669"/>
    <property type="project" value="UniProtKB-UniRule"/>
</dbReference>
<dbReference type="SUPFAM" id="SSF55681">
    <property type="entry name" value="Class II aaRS and biotin synthetases"/>
    <property type="match status" value="1"/>
</dbReference>
<dbReference type="PANTHER" id="PTHR43679">
    <property type="entry name" value="OCTANOYLTRANSFERASE LIPM-RELATED"/>
    <property type="match status" value="1"/>
</dbReference>
<dbReference type="InterPro" id="IPR050664">
    <property type="entry name" value="Octanoyltrans_LipM/LipL"/>
</dbReference>
<dbReference type="InterPro" id="IPR004143">
    <property type="entry name" value="BPL_LPL_catalytic"/>
</dbReference>
<evidence type="ECO:0000313" key="5">
    <source>
        <dbReference type="EMBL" id="NSL52979.1"/>
    </source>
</evidence>
<accession>A0A8J8GGC4</accession>
<dbReference type="PANTHER" id="PTHR43679:SF2">
    <property type="entry name" value="OCTANOYL-[GCVH]:PROTEIN N-OCTANOYLTRANSFERASE"/>
    <property type="match status" value="1"/>
</dbReference>
<keyword evidence="5" id="KW-0436">Ligase</keyword>
<dbReference type="EMBL" id="JABTTE010000025">
    <property type="protein sequence ID" value="NSL52979.1"/>
    <property type="molecule type" value="Genomic_DNA"/>
</dbReference>
<feature type="site" description="Lowers pKa of active site Cys" evidence="3">
    <location>
        <position position="163"/>
    </location>
</feature>
<dbReference type="Gene3D" id="3.30.930.10">
    <property type="entry name" value="Bira Bifunctional Protein, Domain 2"/>
    <property type="match status" value="1"/>
</dbReference>
<reference evidence="5" key="1">
    <citation type="submission" date="2020-06" db="EMBL/GenBank/DDBJ databases">
        <title>A novel thermopfilic bacterium from Erzurum, Turkey.</title>
        <authorList>
            <person name="Adiguzel A."/>
            <person name="Ay H."/>
            <person name="Baltaci M.O."/>
        </authorList>
    </citation>
    <scope>NUCLEOTIDE SEQUENCE</scope>
    <source>
        <strain evidence="5">P2</strain>
    </source>
</reference>
<evidence type="ECO:0000256" key="3">
    <source>
        <dbReference type="HAMAP-Rule" id="MF_02119"/>
    </source>
</evidence>
<evidence type="ECO:0000256" key="1">
    <source>
        <dbReference type="ARBA" id="ARBA00022679"/>
    </source>
</evidence>
<dbReference type="GO" id="GO:0009107">
    <property type="term" value="P:lipoate biosynthetic process"/>
    <property type="evidence" value="ECO:0007669"/>
    <property type="project" value="UniProtKB-UniRule"/>
</dbReference>
<dbReference type="Proteomes" id="UP000625804">
    <property type="component" value="Unassembled WGS sequence"/>
</dbReference>
<dbReference type="InterPro" id="IPR024897">
    <property type="entry name" value="LipL"/>
</dbReference>
<sequence>MTTEIHPLLEQKEWRFVDHSRLGLEFSALQSFAYDDTFCTSVGAGKSAPVVRVWVHKPTVVLGIQDGRLPYLDEGIHFLEQLGFQTIIRNSGGLAVILDEEILNVSLIWPEGKGIEINRGYEAMWQLVQLTMRTGGFHVPIEAREIVGSYCPGSFDLSIDNKKFAGISQRRLRGGVAVQIYLCVAASGSKRAEIIKEFYERALQGINTKFSYPKIIPATMASLSELLHTDITTNQMKNYLLEALQNIGEPRTPIRPSTSLNEYEQELFHYHYERLLKRNFM</sequence>
<dbReference type="CDD" id="cd16443">
    <property type="entry name" value="LplA"/>
    <property type="match status" value="1"/>
</dbReference>
<gene>
    <name evidence="3" type="primary">lipL</name>
    <name evidence="5" type="ORF">HR057_14575</name>
</gene>
<comment type="similarity">
    <text evidence="3">Belongs to the octanoyltransferase LipL family.</text>
</comment>
<feature type="active site" description="Acyl-thioester intermediate" evidence="3">
    <location>
        <position position="151"/>
    </location>
</feature>
<dbReference type="PROSITE" id="PS51733">
    <property type="entry name" value="BPL_LPL_CATALYTIC"/>
    <property type="match status" value="1"/>
</dbReference>
<evidence type="ECO:0000313" key="6">
    <source>
        <dbReference type="Proteomes" id="UP000625804"/>
    </source>
</evidence>
<dbReference type="Pfam" id="PF21948">
    <property type="entry name" value="LplA-B_cat"/>
    <property type="match status" value="1"/>
</dbReference>
<organism evidence="5 6">
    <name type="scientific">Calidifontibacillus erzurumensis</name>
    <dbReference type="NCBI Taxonomy" id="2741433"/>
    <lineage>
        <taxon>Bacteria</taxon>
        <taxon>Bacillati</taxon>
        <taxon>Bacillota</taxon>
        <taxon>Bacilli</taxon>
        <taxon>Bacillales</taxon>
        <taxon>Bacillaceae</taxon>
        <taxon>Calidifontibacillus/Schinkia group</taxon>
        <taxon>Calidifontibacillus</taxon>
    </lineage>
</organism>
<comment type="function">
    <text evidence="3">Catalyzes the amidotransfer (transamidation) of the octanoyl moiety from octanoyl-GcvH to the lipoyl domain of the E2 subunit of lipoate-dependent enzymes.</text>
</comment>
<dbReference type="GO" id="GO:0016874">
    <property type="term" value="F:ligase activity"/>
    <property type="evidence" value="ECO:0007669"/>
    <property type="project" value="UniProtKB-KW"/>
</dbReference>